<evidence type="ECO:0000313" key="4">
    <source>
        <dbReference type="Proteomes" id="UP000505377"/>
    </source>
</evidence>
<protein>
    <submittedName>
        <fullName evidence="3">Helix-turn-helix transcriptional regulator</fullName>
    </submittedName>
</protein>
<dbReference type="Proteomes" id="UP000505377">
    <property type="component" value="Chromosome"/>
</dbReference>
<dbReference type="CDD" id="cd06170">
    <property type="entry name" value="LuxR_C_like"/>
    <property type="match status" value="1"/>
</dbReference>
<evidence type="ECO:0000256" key="1">
    <source>
        <dbReference type="ARBA" id="ARBA00023125"/>
    </source>
</evidence>
<organism evidence="3 4">
    <name type="scientific">Pseudonocardia broussonetiae</name>
    <dbReference type="NCBI Taxonomy" id="2736640"/>
    <lineage>
        <taxon>Bacteria</taxon>
        <taxon>Bacillati</taxon>
        <taxon>Actinomycetota</taxon>
        <taxon>Actinomycetes</taxon>
        <taxon>Pseudonocardiales</taxon>
        <taxon>Pseudonocardiaceae</taxon>
        <taxon>Pseudonocardia</taxon>
    </lineage>
</organism>
<dbReference type="PANTHER" id="PTHR43214:SF37">
    <property type="entry name" value="TRANSCRIPTIONAL REGULATORY PROTEIN YDFI"/>
    <property type="match status" value="1"/>
</dbReference>
<dbReference type="PROSITE" id="PS00622">
    <property type="entry name" value="HTH_LUXR_1"/>
    <property type="match status" value="1"/>
</dbReference>
<keyword evidence="4" id="KW-1185">Reference proteome</keyword>
<accession>A0A6M6JKK5</accession>
<dbReference type="SUPFAM" id="SSF46894">
    <property type="entry name" value="C-terminal effector domain of the bipartite response regulators"/>
    <property type="match status" value="1"/>
</dbReference>
<gene>
    <name evidence="3" type="ORF">HOP40_20490</name>
</gene>
<dbReference type="Gene3D" id="1.10.10.10">
    <property type="entry name" value="Winged helix-like DNA-binding domain superfamily/Winged helix DNA-binding domain"/>
    <property type="match status" value="1"/>
</dbReference>
<dbReference type="AlphaFoldDB" id="A0A6M6JKK5"/>
<feature type="domain" description="HTH luxR-type" evidence="2">
    <location>
        <begin position="375"/>
        <end position="440"/>
    </location>
</feature>
<dbReference type="PANTHER" id="PTHR43214">
    <property type="entry name" value="TWO-COMPONENT RESPONSE REGULATOR"/>
    <property type="match status" value="1"/>
</dbReference>
<dbReference type="GO" id="GO:0006355">
    <property type="term" value="P:regulation of DNA-templated transcription"/>
    <property type="evidence" value="ECO:0007669"/>
    <property type="project" value="InterPro"/>
</dbReference>
<dbReference type="InterPro" id="IPR000792">
    <property type="entry name" value="Tscrpt_reg_LuxR_C"/>
</dbReference>
<dbReference type="KEGG" id="pbro:HOP40_20490"/>
<sequence length="444" mass="47712">MAAIAREAGDGELLADAALVVTEPVIGAWDFAAQRHALCLEALDLIGDRDPVRAERLRTLVAVTQSPWRPHPENAPLALDPAAADERARELHARHAAAIGAAGVHTRLDTANDLMELANATRREEDAAWASLWRLDAYAQLGHRVELNAELMQLSSQAVVLGSPAWGWRVAAARASVALLDGHLDDVPVLAAAALRCGTAAGLEDAAFVDLVLRARFAVQTQTGLHDIEPEVRRVLSGAPFYAHGWHAEILLASGRTDEAATIWRALAPRLPDFPTSSIEWLIAMAGYADLCAAFGDTVTAPYLVEQLAPYLDQHAWGGIVGPYEGPVALFLGRLAALLGDHTTARSHFTLAVELADRVHAPHFGDAARRELRGLQQRGHPLTLRECDVARLVADGLTNRQIAARLVLSERTVENHVSSILRKLGVSTRTAIAVHSSVNAKPSP</sequence>
<proteinExistence type="predicted"/>
<keyword evidence="1" id="KW-0238">DNA-binding</keyword>
<dbReference type="PROSITE" id="PS50043">
    <property type="entry name" value="HTH_LUXR_2"/>
    <property type="match status" value="1"/>
</dbReference>
<dbReference type="RefSeq" id="WP_172160988.1">
    <property type="nucleotide sequence ID" value="NZ_CP053564.1"/>
</dbReference>
<dbReference type="InterPro" id="IPR016032">
    <property type="entry name" value="Sig_transdc_resp-reg_C-effctor"/>
</dbReference>
<name>A0A6M6JKK5_9PSEU</name>
<dbReference type="InterPro" id="IPR039420">
    <property type="entry name" value="WalR-like"/>
</dbReference>
<evidence type="ECO:0000313" key="3">
    <source>
        <dbReference type="EMBL" id="QJY47886.1"/>
    </source>
</evidence>
<dbReference type="SMART" id="SM00421">
    <property type="entry name" value="HTH_LUXR"/>
    <property type="match status" value="1"/>
</dbReference>
<reference evidence="3 4" key="1">
    <citation type="submission" date="2020-05" db="EMBL/GenBank/DDBJ databases">
        <authorList>
            <person name="Mo P."/>
        </authorList>
    </citation>
    <scope>NUCLEOTIDE SEQUENCE [LARGE SCALE GENOMIC DNA]</scope>
    <source>
        <strain evidence="3 4">Gen01</strain>
    </source>
</reference>
<dbReference type="PRINTS" id="PR00038">
    <property type="entry name" value="HTHLUXR"/>
</dbReference>
<dbReference type="GO" id="GO:0003677">
    <property type="term" value="F:DNA binding"/>
    <property type="evidence" value="ECO:0007669"/>
    <property type="project" value="UniProtKB-KW"/>
</dbReference>
<dbReference type="Pfam" id="PF00196">
    <property type="entry name" value="GerE"/>
    <property type="match status" value="1"/>
</dbReference>
<evidence type="ECO:0000259" key="2">
    <source>
        <dbReference type="PROSITE" id="PS50043"/>
    </source>
</evidence>
<dbReference type="InterPro" id="IPR036388">
    <property type="entry name" value="WH-like_DNA-bd_sf"/>
</dbReference>
<dbReference type="EMBL" id="CP053564">
    <property type="protein sequence ID" value="QJY47886.1"/>
    <property type="molecule type" value="Genomic_DNA"/>
</dbReference>